<dbReference type="InterPro" id="IPR036584">
    <property type="entry name" value="FliS_sf"/>
</dbReference>
<dbReference type="GO" id="GO:0005829">
    <property type="term" value="C:cytosol"/>
    <property type="evidence" value="ECO:0007669"/>
    <property type="project" value="UniProtKB-SubCell"/>
</dbReference>
<evidence type="ECO:0000256" key="2">
    <source>
        <dbReference type="ARBA" id="ARBA00008787"/>
    </source>
</evidence>
<dbReference type="PIRSF" id="PIRSF039090">
    <property type="entry name" value="Flis"/>
    <property type="match status" value="1"/>
</dbReference>
<proteinExistence type="inferred from homology"/>
<accession>A0AA42DNU4</accession>
<evidence type="ECO:0000256" key="3">
    <source>
        <dbReference type="ARBA" id="ARBA00022490"/>
    </source>
</evidence>
<organism evidence="6 7">
    <name type="scientific">Holtiella tumoricola</name>
    <dbReference type="NCBI Taxonomy" id="3018743"/>
    <lineage>
        <taxon>Bacteria</taxon>
        <taxon>Bacillati</taxon>
        <taxon>Bacillota</taxon>
        <taxon>Clostridia</taxon>
        <taxon>Lachnospirales</taxon>
        <taxon>Cellulosilyticaceae</taxon>
        <taxon>Holtiella</taxon>
    </lineage>
</organism>
<keyword evidence="7" id="KW-1185">Reference proteome</keyword>
<dbReference type="InterPro" id="IPR003713">
    <property type="entry name" value="FliS"/>
</dbReference>
<reference evidence="6" key="1">
    <citation type="journal article" date="2023" name="Int. J. Syst. Evol. Microbiol.">
        <title>&lt;i&gt;Holtiella tumoricola&lt;/i&gt; gen. nov. sp. nov., isolated from a human clinical sample.</title>
        <authorList>
            <person name="Allen-Vercoe E."/>
            <person name="Daigneault M.C."/>
            <person name="Vancuren S.J."/>
            <person name="Cochrane K."/>
            <person name="O'Neal L.L."/>
            <person name="Sankaranarayanan K."/>
            <person name="Lawson P.A."/>
        </authorList>
    </citation>
    <scope>NUCLEOTIDE SEQUENCE</scope>
    <source>
        <strain evidence="6">CC70A</strain>
    </source>
</reference>
<name>A0AA42DNU4_9FIRM</name>
<dbReference type="AlphaFoldDB" id="A0AA42DNU4"/>
<dbReference type="PANTHER" id="PTHR34773">
    <property type="entry name" value="FLAGELLAR SECRETION CHAPERONE FLIS"/>
    <property type="match status" value="1"/>
</dbReference>
<comment type="similarity">
    <text evidence="2">Belongs to the FliS family.</text>
</comment>
<keyword evidence="4" id="KW-1005">Bacterial flagellum biogenesis</keyword>
<dbReference type="CDD" id="cd16098">
    <property type="entry name" value="FliS"/>
    <property type="match status" value="1"/>
</dbReference>
<keyword evidence="6" id="KW-0282">Flagellum</keyword>
<evidence type="ECO:0000313" key="6">
    <source>
        <dbReference type="EMBL" id="MDA3732312.1"/>
    </source>
</evidence>
<evidence type="ECO:0000256" key="4">
    <source>
        <dbReference type="ARBA" id="ARBA00022795"/>
    </source>
</evidence>
<comment type="caution">
    <text evidence="6">The sequence shown here is derived from an EMBL/GenBank/DDBJ whole genome shotgun (WGS) entry which is preliminary data.</text>
</comment>
<dbReference type="GO" id="GO:0044780">
    <property type="term" value="P:bacterial-type flagellum assembly"/>
    <property type="evidence" value="ECO:0007669"/>
    <property type="project" value="InterPro"/>
</dbReference>
<evidence type="ECO:0000256" key="1">
    <source>
        <dbReference type="ARBA" id="ARBA00004514"/>
    </source>
</evidence>
<dbReference type="Gene3D" id="1.20.120.340">
    <property type="entry name" value="Flagellar protein FliS"/>
    <property type="match status" value="1"/>
</dbReference>
<dbReference type="Pfam" id="PF02561">
    <property type="entry name" value="FliS"/>
    <property type="match status" value="1"/>
</dbReference>
<protein>
    <submittedName>
        <fullName evidence="6">Flagellar export chaperone FliS</fullName>
    </submittedName>
</protein>
<dbReference type="RefSeq" id="WP_271012499.1">
    <property type="nucleotide sequence ID" value="NZ_JAQIFT010000046.1"/>
</dbReference>
<keyword evidence="6" id="KW-0966">Cell projection</keyword>
<dbReference type="SUPFAM" id="SSF101116">
    <property type="entry name" value="Flagellar export chaperone FliS"/>
    <property type="match status" value="1"/>
</dbReference>
<keyword evidence="6" id="KW-0969">Cilium</keyword>
<dbReference type="Proteomes" id="UP001169242">
    <property type="component" value="Unassembled WGS sequence"/>
</dbReference>
<sequence>MITNPYQQYQNNSVMTASPGELTLMLYNGAIKFCNLTLDAMEQKDVQKANQSNLRVQDIITELQATLDTKYEVGKEMDRLYTFIRQLLIEGNIQKNPQKVIDARELIREYRDTWQQVIKMAK</sequence>
<dbReference type="GO" id="GO:0071973">
    <property type="term" value="P:bacterial-type flagellum-dependent cell motility"/>
    <property type="evidence" value="ECO:0007669"/>
    <property type="project" value="TreeGrafter"/>
</dbReference>
<dbReference type="NCBIfam" id="TIGR00208">
    <property type="entry name" value="fliS"/>
    <property type="match status" value="1"/>
</dbReference>
<gene>
    <name evidence="6" type="primary">fliS</name>
    <name evidence="6" type="ORF">PBV87_12525</name>
</gene>
<dbReference type="EMBL" id="JAQIFT010000046">
    <property type="protein sequence ID" value="MDA3732312.1"/>
    <property type="molecule type" value="Genomic_DNA"/>
</dbReference>
<evidence type="ECO:0000256" key="5">
    <source>
        <dbReference type="ARBA" id="ARBA00023186"/>
    </source>
</evidence>
<comment type="subcellular location">
    <subcellularLocation>
        <location evidence="1">Cytoplasm</location>
        <location evidence="1">Cytosol</location>
    </subcellularLocation>
</comment>
<keyword evidence="3" id="KW-0963">Cytoplasm</keyword>
<evidence type="ECO:0000313" key="7">
    <source>
        <dbReference type="Proteomes" id="UP001169242"/>
    </source>
</evidence>
<dbReference type="PANTHER" id="PTHR34773:SF1">
    <property type="entry name" value="FLAGELLAR SECRETION CHAPERONE FLIS"/>
    <property type="match status" value="1"/>
</dbReference>
<keyword evidence="5" id="KW-0143">Chaperone</keyword>